<name>A0A133U727_9EURY</name>
<keyword evidence="1" id="KW-0472">Membrane</keyword>
<feature type="transmembrane region" description="Helical" evidence="1">
    <location>
        <begin position="310"/>
        <end position="329"/>
    </location>
</feature>
<accession>A0A133U727</accession>
<dbReference type="InterPro" id="IPR011493">
    <property type="entry name" value="GLUG"/>
</dbReference>
<feature type="transmembrane region" description="Helical" evidence="1">
    <location>
        <begin position="415"/>
        <end position="434"/>
    </location>
</feature>
<dbReference type="Gene3D" id="2.160.20.110">
    <property type="match status" value="1"/>
</dbReference>
<feature type="transmembrane region" description="Helical" evidence="1">
    <location>
        <begin position="440"/>
        <end position="457"/>
    </location>
</feature>
<protein>
    <recommendedName>
        <fullName evidence="2">GLUG domain-containing protein</fullName>
    </recommendedName>
</protein>
<organism evidence="3 4">
    <name type="scientific">candidate division MSBL1 archaeon SCGC-AAA259B11</name>
    <dbReference type="NCBI Taxonomy" id="1698260"/>
    <lineage>
        <taxon>Archaea</taxon>
        <taxon>Methanobacteriati</taxon>
        <taxon>Methanobacteriota</taxon>
        <taxon>candidate division MSBL1</taxon>
    </lineage>
</organism>
<reference evidence="3 4" key="1">
    <citation type="journal article" date="2016" name="Sci. Rep.">
        <title>Metabolic traits of an uncultured archaeal lineage -MSBL1- from brine pools of the Red Sea.</title>
        <authorList>
            <person name="Mwirichia R."/>
            <person name="Alam I."/>
            <person name="Rashid M."/>
            <person name="Vinu M."/>
            <person name="Ba-Alawi W."/>
            <person name="Anthony Kamau A."/>
            <person name="Kamanda Ngugi D."/>
            <person name="Goker M."/>
            <person name="Klenk H.P."/>
            <person name="Bajic V."/>
            <person name="Stingl U."/>
        </authorList>
    </citation>
    <scope>NUCLEOTIDE SEQUENCE [LARGE SCALE GENOMIC DNA]</scope>
    <source>
        <strain evidence="3">SCGC-AAA259B11</strain>
    </source>
</reference>
<sequence length="468" mass="49942">MAVLLTISVIVGISFLFVLFSLQPAAGSGERMEEPKWSGDEEAYLISNLRELSWIRNDLDNNYVLVDNIDASGTKQWNDGKGFEPIGDWEGPFTGVFDGQGHTISDLFIDRPDADYVGLFGAAGEGAIKNVGVINTEATGNWNVGVLVGYNYSDVSDSYATGNITGDAWTGGLVGSNNGSVSSSYVMGEVTGEFNIGGLVGMNKDDGSVNNSYSTSIVSGKDFVGGLVGSNFGGVSDIFWDVSVSGQEDSAGGVGKTTKNMTVKETFTEADWDFDKTWSIEENETYPFLQWQEPDTYPDAPEEPVEGTLLWTWIGVGLVIATTIAIFGIRHWQKREEDSEEGKVVKNRPLGIAILGVLDIVIGILVCSLGILALAGAAFSSGLARGATLITGLLFLALGMFAITVGGGFWTGKNWAWITGLILYIIGLSAGVVTVLTGDVMGIVGVIVEGVIIYYLFKPNVKKWFGRA</sequence>
<keyword evidence="1" id="KW-1133">Transmembrane helix</keyword>
<proteinExistence type="predicted"/>
<evidence type="ECO:0000313" key="3">
    <source>
        <dbReference type="EMBL" id="KXA90003.1"/>
    </source>
</evidence>
<dbReference type="EMBL" id="LHXK01000015">
    <property type="protein sequence ID" value="KXA90003.1"/>
    <property type="molecule type" value="Genomic_DNA"/>
</dbReference>
<feature type="domain" description="GLUG" evidence="2">
    <location>
        <begin position="140"/>
        <end position="165"/>
    </location>
</feature>
<comment type="caution">
    <text evidence="3">The sequence shown here is derived from an EMBL/GenBank/DDBJ whole genome shotgun (WGS) entry which is preliminary data.</text>
</comment>
<dbReference type="PATRIC" id="fig|1698260.3.peg.223"/>
<dbReference type="Pfam" id="PF07581">
    <property type="entry name" value="Glug"/>
    <property type="match status" value="1"/>
</dbReference>
<dbReference type="Proteomes" id="UP000070184">
    <property type="component" value="Unassembled WGS sequence"/>
</dbReference>
<dbReference type="AlphaFoldDB" id="A0A133U727"/>
<gene>
    <name evidence="3" type="ORF">AKJ61_01605</name>
</gene>
<feature type="transmembrane region" description="Helical" evidence="1">
    <location>
        <begin position="383"/>
        <end position="403"/>
    </location>
</feature>
<feature type="transmembrane region" description="Helical" evidence="1">
    <location>
        <begin position="350"/>
        <end position="377"/>
    </location>
</feature>
<evidence type="ECO:0000313" key="4">
    <source>
        <dbReference type="Proteomes" id="UP000070184"/>
    </source>
</evidence>
<keyword evidence="4" id="KW-1185">Reference proteome</keyword>
<keyword evidence="1" id="KW-0812">Transmembrane</keyword>
<evidence type="ECO:0000259" key="2">
    <source>
        <dbReference type="Pfam" id="PF07581"/>
    </source>
</evidence>
<evidence type="ECO:0000256" key="1">
    <source>
        <dbReference type="SAM" id="Phobius"/>
    </source>
</evidence>